<organism evidence="2 3">
    <name type="scientific">Adineta steineri</name>
    <dbReference type="NCBI Taxonomy" id="433720"/>
    <lineage>
        <taxon>Eukaryota</taxon>
        <taxon>Metazoa</taxon>
        <taxon>Spiralia</taxon>
        <taxon>Gnathifera</taxon>
        <taxon>Rotifera</taxon>
        <taxon>Eurotatoria</taxon>
        <taxon>Bdelloidea</taxon>
        <taxon>Adinetida</taxon>
        <taxon>Adinetidae</taxon>
        <taxon>Adineta</taxon>
    </lineage>
</organism>
<evidence type="ECO:0000313" key="2">
    <source>
        <dbReference type="EMBL" id="CAF4314478.1"/>
    </source>
</evidence>
<comment type="caution">
    <text evidence="2">The sequence shown here is derived from an EMBL/GenBank/DDBJ whole genome shotgun (WGS) entry which is preliminary data.</text>
</comment>
<dbReference type="AlphaFoldDB" id="A0A820IWW7"/>
<evidence type="ECO:0000313" key="3">
    <source>
        <dbReference type="Proteomes" id="UP000663881"/>
    </source>
</evidence>
<reference evidence="2" key="1">
    <citation type="submission" date="2021-02" db="EMBL/GenBank/DDBJ databases">
        <authorList>
            <person name="Nowell W R."/>
        </authorList>
    </citation>
    <scope>NUCLEOTIDE SEQUENCE</scope>
</reference>
<sequence>LQQMAATIIKVQCSICNKGNTTYICRGCSKDFCFQHLTEHRQILHRQLDEIINDHDQFQQTIIQQKQNPLNSTLMQQIDQWEKDSIEKIQQTAQQCRETLMKLTQKSINDIEKEFIELSQKLKEIREENEFNEIDLKRFQLKLTQITKEFLQPSNISIRQDSQEIINKISVISSSSMFIQLF</sequence>
<accession>A0A820IWW7</accession>
<proteinExistence type="predicted"/>
<keyword evidence="1" id="KW-0175">Coiled coil</keyword>
<gene>
    <name evidence="2" type="ORF">OKA104_LOCUS46908</name>
</gene>
<dbReference type="Proteomes" id="UP000663881">
    <property type="component" value="Unassembled WGS sequence"/>
</dbReference>
<feature type="coiled-coil region" evidence="1">
    <location>
        <begin position="86"/>
        <end position="142"/>
    </location>
</feature>
<dbReference type="EMBL" id="CAJOAY010017792">
    <property type="protein sequence ID" value="CAF4314478.1"/>
    <property type="molecule type" value="Genomic_DNA"/>
</dbReference>
<evidence type="ECO:0000256" key="1">
    <source>
        <dbReference type="SAM" id="Coils"/>
    </source>
</evidence>
<evidence type="ECO:0008006" key="4">
    <source>
        <dbReference type="Google" id="ProtNLM"/>
    </source>
</evidence>
<name>A0A820IWW7_9BILA</name>
<feature type="non-terminal residue" evidence="2">
    <location>
        <position position="1"/>
    </location>
</feature>
<protein>
    <recommendedName>
        <fullName evidence="4">B box-type domain-containing protein</fullName>
    </recommendedName>
</protein>